<evidence type="ECO:0000256" key="1">
    <source>
        <dbReference type="SAM" id="SignalP"/>
    </source>
</evidence>
<feature type="chain" id="PRO_5036504212" evidence="1">
    <location>
        <begin position="17"/>
        <end position="89"/>
    </location>
</feature>
<keyword evidence="1" id="KW-0732">Signal</keyword>
<dbReference type="AlphaFoldDB" id="A0A8X7CD57"/>
<feature type="signal peptide" evidence="1">
    <location>
        <begin position="1"/>
        <end position="16"/>
    </location>
</feature>
<comment type="caution">
    <text evidence="2">The sequence shown here is derived from an EMBL/GenBank/DDBJ whole genome shotgun (WGS) entry which is preliminary data.</text>
</comment>
<protein>
    <submittedName>
        <fullName evidence="2">Uncharacterized protein</fullName>
    </submittedName>
</protein>
<proteinExistence type="predicted"/>
<accession>A0A8X7CD57</accession>
<evidence type="ECO:0000313" key="2">
    <source>
        <dbReference type="EMBL" id="GFY64983.1"/>
    </source>
</evidence>
<dbReference type="Proteomes" id="UP000886998">
    <property type="component" value="Unassembled WGS sequence"/>
</dbReference>
<dbReference type="EMBL" id="BMAV01015476">
    <property type="protein sequence ID" value="GFY64983.1"/>
    <property type="molecule type" value="Genomic_DNA"/>
</dbReference>
<keyword evidence="3" id="KW-1185">Reference proteome</keyword>
<reference evidence="2" key="1">
    <citation type="submission" date="2020-08" db="EMBL/GenBank/DDBJ databases">
        <title>Multicomponent nature underlies the extraordinary mechanical properties of spider dragline silk.</title>
        <authorList>
            <person name="Kono N."/>
            <person name="Nakamura H."/>
            <person name="Mori M."/>
            <person name="Yoshida Y."/>
            <person name="Ohtoshi R."/>
            <person name="Malay A.D."/>
            <person name="Moran D.A.P."/>
            <person name="Tomita M."/>
            <person name="Numata K."/>
            <person name="Arakawa K."/>
        </authorList>
    </citation>
    <scope>NUCLEOTIDE SEQUENCE</scope>
</reference>
<sequence length="89" mass="9766">MPLLFLLLPCSTLSRSEKSSWIVLVANAPSKDLERVTQFRPGESGMPQRAAFPLMTEHKGVANTKFLKEAPGIKLESLLALLETQKSLG</sequence>
<evidence type="ECO:0000313" key="3">
    <source>
        <dbReference type="Proteomes" id="UP000886998"/>
    </source>
</evidence>
<name>A0A8X7CD57_9ARAC</name>
<gene>
    <name evidence="2" type="ORF">TNIN_244971</name>
</gene>
<organism evidence="2 3">
    <name type="scientific">Trichonephila inaurata madagascariensis</name>
    <dbReference type="NCBI Taxonomy" id="2747483"/>
    <lineage>
        <taxon>Eukaryota</taxon>
        <taxon>Metazoa</taxon>
        <taxon>Ecdysozoa</taxon>
        <taxon>Arthropoda</taxon>
        <taxon>Chelicerata</taxon>
        <taxon>Arachnida</taxon>
        <taxon>Araneae</taxon>
        <taxon>Araneomorphae</taxon>
        <taxon>Entelegynae</taxon>
        <taxon>Araneoidea</taxon>
        <taxon>Nephilidae</taxon>
        <taxon>Trichonephila</taxon>
        <taxon>Trichonephila inaurata</taxon>
    </lineage>
</organism>